<accession>A0A1I0PCM2</accession>
<dbReference type="AlphaFoldDB" id="A0A1I0PCM2"/>
<feature type="region of interest" description="Disordered" evidence="1">
    <location>
        <begin position="96"/>
        <end position="120"/>
    </location>
</feature>
<protein>
    <submittedName>
        <fullName evidence="2">Uncharacterized protein</fullName>
    </submittedName>
</protein>
<dbReference type="Proteomes" id="UP000183275">
    <property type="component" value="Unassembled WGS sequence"/>
</dbReference>
<organism evidence="2 3">
    <name type="scientific">Natrinema salifodinae</name>
    <dbReference type="NCBI Taxonomy" id="1202768"/>
    <lineage>
        <taxon>Archaea</taxon>
        <taxon>Methanobacteriati</taxon>
        <taxon>Methanobacteriota</taxon>
        <taxon>Stenosarchaea group</taxon>
        <taxon>Halobacteria</taxon>
        <taxon>Halobacteriales</taxon>
        <taxon>Natrialbaceae</taxon>
        <taxon>Natrinema</taxon>
    </lineage>
</organism>
<evidence type="ECO:0000256" key="1">
    <source>
        <dbReference type="SAM" id="MobiDB-lite"/>
    </source>
</evidence>
<name>A0A1I0PCM2_9EURY</name>
<feature type="compositionally biased region" description="Basic and acidic residues" evidence="1">
    <location>
        <begin position="288"/>
        <end position="302"/>
    </location>
</feature>
<reference evidence="3" key="1">
    <citation type="submission" date="2016-10" db="EMBL/GenBank/DDBJ databases">
        <authorList>
            <person name="Varghese N."/>
        </authorList>
    </citation>
    <scope>NUCLEOTIDE SEQUENCE [LARGE SCALE GENOMIC DNA]</scope>
    <source>
        <strain evidence="3">CGMCC 1.12284</strain>
    </source>
</reference>
<keyword evidence="3" id="KW-1185">Reference proteome</keyword>
<feature type="compositionally biased region" description="Basic and acidic residues" evidence="1">
    <location>
        <begin position="1"/>
        <end position="20"/>
    </location>
</feature>
<evidence type="ECO:0000313" key="3">
    <source>
        <dbReference type="Proteomes" id="UP000183275"/>
    </source>
</evidence>
<feature type="region of interest" description="Disordered" evidence="1">
    <location>
        <begin position="265"/>
        <end position="305"/>
    </location>
</feature>
<feature type="region of interest" description="Disordered" evidence="1">
    <location>
        <begin position="1"/>
        <end position="42"/>
    </location>
</feature>
<evidence type="ECO:0000313" key="2">
    <source>
        <dbReference type="EMBL" id="SEW11349.1"/>
    </source>
</evidence>
<dbReference type="EMBL" id="FOIS01000003">
    <property type="protein sequence ID" value="SEW11349.1"/>
    <property type="molecule type" value="Genomic_DNA"/>
</dbReference>
<gene>
    <name evidence="2" type="ORF">SAMN05216285_2345</name>
</gene>
<sequence>MPLYDRDRTPEFRCNRRGDRPAGTPECRCIASGPPEREPGVSRIRLRPSTGFLLYRCKRVSIGTVPVVLHPSVPLYAETHTPRCRCKGLAVWGSRETGDRRRERNRRGVQLTDQAGDRSESLPVISTRTAILRSKPTERNCARNTQWMVTHQSYLMIPSSDSIRMVTEFRSLIVDNNRVSVVPERSGNRIPVILEQTRSVGDSFTRGRSDGDIGFRSLSCTLTAAPRGVSPIPLGDATRFIGHHRSIRFVGHYFSAQFVGLVGPPNRRGTKRKQIENESRTNRKAKTCRPESSRPTSTRERYSSAQISTKFRKICRPVSPLFSGWNCVPKTLPASLATIDGNSRS</sequence>
<proteinExistence type="predicted"/>